<protein>
    <recommendedName>
        <fullName evidence="7">GTPase</fullName>
    </recommendedName>
</protein>
<dbReference type="PANTHER" id="PTHR21231:SF8">
    <property type="entry name" value="GPN-LOOP GTPASE 1"/>
    <property type="match status" value="1"/>
</dbReference>
<accession>T1CV87</accession>
<dbReference type="GO" id="GO:0003924">
    <property type="term" value="F:GTPase activity"/>
    <property type="evidence" value="ECO:0007669"/>
    <property type="project" value="TreeGrafter"/>
</dbReference>
<feature type="region of interest" description="Disordered" evidence="5">
    <location>
        <begin position="227"/>
        <end position="268"/>
    </location>
</feature>
<dbReference type="InterPro" id="IPR004130">
    <property type="entry name" value="Gpn"/>
</dbReference>
<keyword evidence="4" id="KW-0342">GTP-binding</keyword>
<comment type="caution">
    <text evidence="6">The sequence shown here is derived from an EMBL/GenBank/DDBJ whole genome shotgun (WGS) entry which is preliminary data.</text>
</comment>
<evidence type="ECO:0000256" key="1">
    <source>
        <dbReference type="ARBA" id="ARBA00005290"/>
    </source>
</evidence>
<proteinExistence type="inferred from homology"/>
<organism evidence="6">
    <name type="scientific">mine drainage metagenome</name>
    <dbReference type="NCBI Taxonomy" id="410659"/>
    <lineage>
        <taxon>unclassified sequences</taxon>
        <taxon>metagenomes</taxon>
        <taxon>ecological metagenomes</taxon>
    </lineage>
</organism>
<dbReference type="InterPro" id="IPR027417">
    <property type="entry name" value="P-loop_NTPase"/>
</dbReference>
<reference evidence="6" key="2">
    <citation type="journal article" date="2014" name="ISME J.">
        <title>Microbial stratification in low pH oxic and suboxic macroscopic growths along an acid mine drainage.</title>
        <authorList>
            <person name="Mendez-Garcia C."/>
            <person name="Mesa V."/>
            <person name="Sprenger R.R."/>
            <person name="Richter M."/>
            <person name="Diez M.S."/>
            <person name="Solano J."/>
            <person name="Bargiela R."/>
            <person name="Golyshina O.V."/>
            <person name="Manteca A."/>
            <person name="Ramos J.L."/>
            <person name="Gallego J.R."/>
            <person name="Llorente I."/>
            <person name="Martins Dos Santos V.A."/>
            <person name="Jensen O.N."/>
            <person name="Pelaez A.I."/>
            <person name="Sanchez J."/>
            <person name="Ferrer M."/>
        </authorList>
    </citation>
    <scope>NUCLEOTIDE SEQUENCE</scope>
</reference>
<evidence type="ECO:0008006" key="7">
    <source>
        <dbReference type="Google" id="ProtNLM"/>
    </source>
</evidence>
<evidence type="ECO:0000256" key="4">
    <source>
        <dbReference type="ARBA" id="ARBA00023134"/>
    </source>
</evidence>
<dbReference type="PANTHER" id="PTHR21231">
    <property type="entry name" value="XPA-BINDING PROTEIN 1-RELATED"/>
    <property type="match status" value="1"/>
</dbReference>
<dbReference type="Pfam" id="PF03029">
    <property type="entry name" value="ATP_bind_1"/>
    <property type="match status" value="1"/>
</dbReference>
<reference evidence="6" key="1">
    <citation type="submission" date="2013-08" db="EMBL/GenBank/DDBJ databases">
        <authorList>
            <person name="Mendez C."/>
            <person name="Richter M."/>
            <person name="Ferrer M."/>
            <person name="Sanchez J."/>
        </authorList>
    </citation>
    <scope>NUCLEOTIDE SEQUENCE</scope>
</reference>
<evidence type="ECO:0000313" key="6">
    <source>
        <dbReference type="EMBL" id="EQD72989.1"/>
    </source>
</evidence>
<evidence type="ECO:0000256" key="2">
    <source>
        <dbReference type="ARBA" id="ARBA00022741"/>
    </source>
</evidence>
<dbReference type="SUPFAM" id="SSF52540">
    <property type="entry name" value="P-loop containing nucleoside triphosphate hydrolases"/>
    <property type="match status" value="1"/>
</dbReference>
<sequence>MEEPATVYFTGTAGAGKTTLVQAYGAWLKSAGYDATIVNLDPGSEATDFEPDVDVREWVRLADVMDEYGLGPNGAQVAAADLITIKIFEIKQAVQELKSDYVLVDTPGQVELFAFRESSKAMVEALSGDRSAIAFLFDPALAARPTGYVSLLMLAATVEFRLRLPMLHVLSKADILPADRLAQIASWVEDSSALYEAITAATPTPDLQMSTEVFRALESMGALAGRYPSRPRRERASRCSTVPARRSSRAARTSSPRTPRAKSKPTLLGEEQAHACGSGLVLFLHAEKNLLVFGGGELRPDLREHLLRGLDSLLRALHQDHELARFSPERCRIADLLTLSSDPILLQDRVELGPPGAGNGEQNRGHL</sequence>
<dbReference type="AlphaFoldDB" id="T1CV87"/>
<keyword evidence="3" id="KW-0378">Hydrolase</keyword>
<comment type="similarity">
    <text evidence="1">Belongs to the GPN-loop GTPase family.</text>
</comment>
<dbReference type="Gene3D" id="3.40.50.300">
    <property type="entry name" value="P-loop containing nucleotide triphosphate hydrolases"/>
    <property type="match status" value="1"/>
</dbReference>
<gene>
    <name evidence="6" type="ORF">B1B_03458</name>
</gene>
<evidence type="ECO:0000256" key="3">
    <source>
        <dbReference type="ARBA" id="ARBA00022801"/>
    </source>
</evidence>
<keyword evidence="2" id="KW-0547">Nucleotide-binding</keyword>
<name>T1CV87_9ZZZZ</name>
<evidence type="ECO:0000256" key="5">
    <source>
        <dbReference type="SAM" id="MobiDB-lite"/>
    </source>
</evidence>
<dbReference type="EMBL" id="AUZY01002124">
    <property type="protein sequence ID" value="EQD72989.1"/>
    <property type="molecule type" value="Genomic_DNA"/>
</dbReference>
<dbReference type="GO" id="GO:0005525">
    <property type="term" value="F:GTP binding"/>
    <property type="evidence" value="ECO:0007669"/>
    <property type="project" value="UniProtKB-KW"/>
</dbReference>